<protein>
    <submittedName>
        <fullName evidence="1">Uncharacterized protein</fullName>
    </submittedName>
</protein>
<name>A0A4S2M2R1_OPIFE</name>
<evidence type="ECO:0000313" key="1">
    <source>
        <dbReference type="EMBL" id="TGZ70346.1"/>
    </source>
</evidence>
<dbReference type="AlphaFoldDB" id="A0A4S2M2R1"/>
<reference evidence="1 2" key="1">
    <citation type="journal article" date="2019" name="BMC Genomics">
        <title>New insights from Opisthorchis felineus genome: update on genomics of the epidemiologically important liver flukes.</title>
        <authorList>
            <person name="Ershov N.I."/>
            <person name="Mordvinov V.A."/>
            <person name="Prokhortchouk E.B."/>
            <person name="Pakharukova M.Y."/>
            <person name="Gunbin K.V."/>
            <person name="Ustyantsev K."/>
            <person name="Genaev M.A."/>
            <person name="Blinov A.G."/>
            <person name="Mazur A."/>
            <person name="Boulygina E."/>
            <person name="Tsygankova S."/>
            <person name="Khrameeva E."/>
            <person name="Chekanov N."/>
            <person name="Fan G."/>
            <person name="Xiao A."/>
            <person name="Zhang H."/>
            <person name="Xu X."/>
            <person name="Yang H."/>
            <person name="Solovyev V."/>
            <person name="Lee S.M."/>
            <person name="Liu X."/>
            <person name="Afonnikov D.A."/>
            <person name="Skryabin K.G."/>
        </authorList>
    </citation>
    <scope>NUCLEOTIDE SEQUENCE [LARGE SCALE GENOMIC DNA]</scope>
    <source>
        <strain evidence="1">AK-0245</strain>
        <tissue evidence="1">Whole organism</tissue>
    </source>
</reference>
<sequence length="105" mass="12243">MFFSLCSLQGRCYNPACWFMYLFFNCPVKLMASLDHTFLVHNKDSSMFPLIEFCTVLFPELLCGAEVQVSLCCCSVRKMARFWTPIEVCLRKIIVTETAFILNRY</sequence>
<accession>A0A4S2M2R1</accession>
<dbReference type="Proteomes" id="UP000308267">
    <property type="component" value="Unassembled WGS sequence"/>
</dbReference>
<dbReference type="EMBL" id="SJOL01005444">
    <property type="protein sequence ID" value="TGZ70346.1"/>
    <property type="molecule type" value="Genomic_DNA"/>
</dbReference>
<gene>
    <name evidence="1" type="ORF">CRM22_003254</name>
</gene>
<organism evidence="1 2">
    <name type="scientific">Opisthorchis felineus</name>
    <dbReference type="NCBI Taxonomy" id="147828"/>
    <lineage>
        <taxon>Eukaryota</taxon>
        <taxon>Metazoa</taxon>
        <taxon>Spiralia</taxon>
        <taxon>Lophotrochozoa</taxon>
        <taxon>Platyhelminthes</taxon>
        <taxon>Trematoda</taxon>
        <taxon>Digenea</taxon>
        <taxon>Opisthorchiida</taxon>
        <taxon>Opisthorchiata</taxon>
        <taxon>Opisthorchiidae</taxon>
        <taxon>Opisthorchis</taxon>
    </lineage>
</organism>
<keyword evidence="2" id="KW-1185">Reference proteome</keyword>
<comment type="caution">
    <text evidence="1">The sequence shown here is derived from an EMBL/GenBank/DDBJ whole genome shotgun (WGS) entry which is preliminary data.</text>
</comment>
<proteinExistence type="predicted"/>
<evidence type="ECO:0000313" key="2">
    <source>
        <dbReference type="Proteomes" id="UP000308267"/>
    </source>
</evidence>